<evidence type="ECO:0008006" key="3">
    <source>
        <dbReference type="Google" id="ProtNLM"/>
    </source>
</evidence>
<reference evidence="1" key="2">
    <citation type="submission" date="2022-01" db="EMBL/GenBank/DDBJ databases">
        <authorList>
            <person name="Yamashiro T."/>
            <person name="Shiraishi A."/>
            <person name="Satake H."/>
            <person name="Nakayama K."/>
        </authorList>
    </citation>
    <scope>NUCLEOTIDE SEQUENCE</scope>
</reference>
<evidence type="ECO:0000313" key="2">
    <source>
        <dbReference type="Proteomes" id="UP001151760"/>
    </source>
</evidence>
<keyword evidence="2" id="KW-1185">Reference proteome</keyword>
<name>A0ABQ5CDQ9_9ASTR</name>
<dbReference type="Proteomes" id="UP001151760">
    <property type="component" value="Unassembled WGS sequence"/>
</dbReference>
<evidence type="ECO:0000313" key="1">
    <source>
        <dbReference type="EMBL" id="GJT25070.1"/>
    </source>
</evidence>
<sequence>MRWILLLQEFDVEIRDKKGAENLAADHLSRLENPHQDKLENKEITETFPLETLGLVLLLADSPTMVCRFRLLPSGELDVQGNVIPTEKQVFQRCQTLLLG</sequence>
<protein>
    <recommendedName>
        <fullName evidence="3">Reverse transcriptase domain-containing protein</fullName>
    </recommendedName>
</protein>
<gene>
    <name evidence="1" type="ORF">Tco_0895007</name>
</gene>
<organism evidence="1 2">
    <name type="scientific">Tanacetum coccineum</name>
    <dbReference type="NCBI Taxonomy" id="301880"/>
    <lineage>
        <taxon>Eukaryota</taxon>
        <taxon>Viridiplantae</taxon>
        <taxon>Streptophyta</taxon>
        <taxon>Embryophyta</taxon>
        <taxon>Tracheophyta</taxon>
        <taxon>Spermatophyta</taxon>
        <taxon>Magnoliopsida</taxon>
        <taxon>eudicotyledons</taxon>
        <taxon>Gunneridae</taxon>
        <taxon>Pentapetalae</taxon>
        <taxon>asterids</taxon>
        <taxon>campanulids</taxon>
        <taxon>Asterales</taxon>
        <taxon>Asteraceae</taxon>
        <taxon>Asteroideae</taxon>
        <taxon>Anthemideae</taxon>
        <taxon>Anthemidinae</taxon>
        <taxon>Tanacetum</taxon>
    </lineage>
</organism>
<dbReference type="EMBL" id="BQNB010014185">
    <property type="protein sequence ID" value="GJT25070.1"/>
    <property type="molecule type" value="Genomic_DNA"/>
</dbReference>
<comment type="caution">
    <text evidence="1">The sequence shown here is derived from an EMBL/GenBank/DDBJ whole genome shotgun (WGS) entry which is preliminary data.</text>
</comment>
<accession>A0ABQ5CDQ9</accession>
<reference evidence="1" key="1">
    <citation type="journal article" date="2022" name="Int. J. Mol. Sci.">
        <title>Draft Genome of Tanacetum Coccineum: Genomic Comparison of Closely Related Tanacetum-Family Plants.</title>
        <authorList>
            <person name="Yamashiro T."/>
            <person name="Shiraishi A."/>
            <person name="Nakayama K."/>
            <person name="Satake H."/>
        </authorList>
    </citation>
    <scope>NUCLEOTIDE SEQUENCE</scope>
</reference>
<proteinExistence type="predicted"/>